<gene>
    <name evidence="1" type="ORF">HPB50_021006</name>
</gene>
<comment type="caution">
    <text evidence="1">The sequence shown here is derived from an EMBL/GenBank/DDBJ whole genome shotgun (WGS) entry which is preliminary data.</text>
</comment>
<organism evidence="1 2">
    <name type="scientific">Hyalomma asiaticum</name>
    <name type="common">Tick</name>
    <dbReference type="NCBI Taxonomy" id="266040"/>
    <lineage>
        <taxon>Eukaryota</taxon>
        <taxon>Metazoa</taxon>
        <taxon>Ecdysozoa</taxon>
        <taxon>Arthropoda</taxon>
        <taxon>Chelicerata</taxon>
        <taxon>Arachnida</taxon>
        <taxon>Acari</taxon>
        <taxon>Parasitiformes</taxon>
        <taxon>Ixodida</taxon>
        <taxon>Ixodoidea</taxon>
        <taxon>Ixodidae</taxon>
        <taxon>Hyalomminae</taxon>
        <taxon>Hyalomma</taxon>
    </lineage>
</organism>
<sequence>MGWKHDLSRPVRDECCRDPDKCCPYGYRCDTRSRNCVRITDDLRTVYTSSVSSTRTQPITNYAMGTRGHYPSSSYSTGLYGVPDQGFALSQNNFLRSDNCPTGTYCWDVDTCCLITHGYNNLWTRVESTCCTRYNSPNCQRVRGCRVTIGDQRYKSYRETFTRRPAYYGPYRSAQPTPVPAVGTVAALAASIRWFAMYTSKILLAPPLFTRFAGKRLVLPAPTARYANRADVNGAPLRMPTREPCLPAYLLAIRGMRPSTSAAT</sequence>
<dbReference type="Proteomes" id="UP000821845">
    <property type="component" value="Chromosome 11"/>
</dbReference>
<evidence type="ECO:0000313" key="2">
    <source>
        <dbReference type="Proteomes" id="UP000821845"/>
    </source>
</evidence>
<proteinExistence type="predicted"/>
<name>A0ACB7T295_HYAAI</name>
<reference evidence="1" key="1">
    <citation type="submission" date="2020-05" db="EMBL/GenBank/DDBJ databases">
        <title>Large-scale comparative analyses of tick genomes elucidate their genetic diversity and vector capacities.</title>
        <authorList>
            <person name="Jia N."/>
            <person name="Wang J."/>
            <person name="Shi W."/>
            <person name="Du L."/>
            <person name="Sun Y."/>
            <person name="Zhan W."/>
            <person name="Jiang J."/>
            <person name="Wang Q."/>
            <person name="Zhang B."/>
            <person name="Ji P."/>
            <person name="Sakyi L.B."/>
            <person name="Cui X."/>
            <person name="Yuan T."/>
            <person name="Jiang B."/>
            <person name="Yang W."/>
            <person name="Lam T.T.-Y."/>
            <person name="Chang Q."/>
            <person name="Ding S."/>
            <person name="Wang X."/>
            <person name="Zhu J."/>
            <person name="Ruan X."/>
            <person name="Zhao L."/>
            <person name="Wei J."/>
            <person name="Que T."/>
            <person name="Du C."/>
            <person name="Cheng J."/>
            <person name="Dai P."/>
            <person name="Han X."/>
            <person name="Huang E."/>
            <person name="Gao Y."/>
            <person name="Liu J."/>
            <person name="Shao H."/>
            <person name="Ye R."/>
            <person name="Li L."/>
            <person name="Wei W."/>
            <person name="Wang X."/>
            <person name="Wang C."/>
            <person name="Yang T."/>
            <person name="Huo Q."/>
            <person name="Li W."/>
            <person name="Guo W."/>
            <person name="Chen H."/>
            <person name="Zhou L."/>
            <person name="Ni X."/>
            <person name="Tian J."/>
            <person name="Zhou Y."/>
            <person name="Sheng Y."/>
            <person name="Liu T."/>
            <person name="Pan Y."/>
            <person name="Xia L."/>
            <person name="Li J."/>
            <person name="Zhao F."/>
            <person name="Cao W."/>
        </authorList>
    </citation>
    <scope>NUCLEOTIDE SEQUENCE</scope>
    <source>
        <strain evidence="1">Hyas-2018</strain>
    </source>
</reference>
<protein>
    <submittedName>
        <fullName evidence="1">Uncharacterized protein</fullName>
    </submittedName>
</protein>
<keyword evidence="2" id="KW-1185">Reference proteome</keyword>
<accession>A0ACB7T295</accession>
<dbReference type="EMBL" id="CM023491">
    <property type="protein sequence ID" value="KAH6941642.1"/>
    <property type="molecule type" value="Genomic_DNA"/>
</dbReference>
<evidence type="ECO:0000313" key="1">
    <source>
        <dbReference type="EMBL" id="KAH6941642.1"/>
    </source>
</evidence>